<evidence type="ECO:0008006" key="16">
    <source>
        <dbReference type="Google" id="ProtNLM"/>
    </source>
</evidence>
<dbReference type="InterPro" id="IPR001128">
    <property type="entry name" value="Cyt_P450"/>
</dbReference>
<evidence type="ECO:0000256" key="7">
    <source>
        <dbReference type="ARBA" id="ARBA00022824"/>
    </source>
</evidence>
<dbReference type="SUPFAM" id="SSF48264">
    <property type="entry name" value="Cytochrome P450"/>
    <property type="match status" value="1"/>
</dbReference>
<evidence type="ECO:0000256" key="5">
    <source>
        <dbReference type="ARBA" id="ARBA00022617"/>
    </source>
</evidence>
<evidence type="ECO:0000256" key="3">
    <source>
        <dbReference type="ARBA" id="ARBA00004860"/>
    </source>
</evidence>
<dbReference type="PANTHER" id="PTHR24304">
    <property type="entry name" value="CYTOCHROME P450 FAMILY 7"/>
    <property type="match status" value="1"/>
</dbReference>
<dbReference type="PRINTS" id="PR00465">
    <property type="entry name" value="EP450IV"/>
</dbReference>
<keyword evidence="7 12" id="KW-0256">Endoplasmic reticulum</keyword>
<keyword evidence="6 12" id="KW-0479">Metal-binding</keyword>
<feature type="transmembrane region" description="Helical" evidence="13">
    <location>
        <begin position="59"/>
        <end position="79"/>
    </location>
</feature>
<keyword evidence="9 12" id="KW-0408">Iron</keyword>
<keyword evidence="15" id="KW-1185">Reference proteome</keyword>
<evidence type="ECO:0000256" key="1">
    <source>
        <dbReference type="ARBA" id="ARBA00001971"/>
    </source>
</evidence>
<keyword evidence="13" id="KW-0812">Transmembrane</keyword>
<dbReference type="PANTHER" id="PTHR24304:SF4">
    <property type="entry name" value="CYTOCHROME P450"/>
    <property type="match status" value="1"/>
</dbReference>
<feature type="transmembrane region" description="Helical" evidence="13">
    <location>
        <begin position="6"/>
        <end position="27"/>
    </location>
</feature>
<evidence type="ECO:0000313" key="14">
    <source>
        <dbReference type="EMBL" id="GMI36295.1"/>
    </source>
</evidence>
<keyword evidence="13" id="KW-1133">Transmembrane helix</keyword>
<protein>
    <recommendedName>
        <fullName evidence="16">Cytochrome P450</fullName>
    </recommendedName>
</protein>
<accession>A0ABQ6MZK1</accession>
<comment type="cofactor">
    <cofactor evidence="1 12">
        <name>heme</name>
        <dbReference type="ChEBI" id="CHEBI:30413"/>
    </cofactor>
</comment>
<dbReference type="InterPro" id="IPR024204">
    <property type="entry name" value="Cyt_P450_CYP7A1-type"/>
</dbReference>
<evidence type="ECO:0000256" key="2">
    <source>
        <dbReference type="ARBA" id="ARBA00004586"/>
    </source>
</evidence>
<dbReference type="InterPro" id="IPR050529">
    <property type="entry name" value="CYP450_sterol_14alpha_dmase"/>
</dbReference>
<dbReference type="Gene3D" id="1.10.630.10">
    <property type="entry name" value="Cytochrome P450"/>
    <property type="match status" value="1"/>
</dbReference>
<evidence type="ECO:0000256" key="6">
    <source>
        <dbReference type="ARBA" id="ARBA00022723"/>
    </source>
</evidence>
<comment type="pathway">
    <text evidence="3">Lipid metabolism; bile acid biosynthesis.</text>
</comment>
<keyword evidence="8" id="KW-0560">Oxidoreductase</keyword>
<dbReference type="PIRSF" id="PIRSF000047">
    <property type="entry name" value="Cytochrome_CYPVIIA1"/>
    <property type="match status" value="1"/>
</dbReference>
<evidence type="ECO:0000256" key="11">
    <source>
        <dbReference type="ARBA" id="ARBA00023136"/>
    </source>
</evidence>
<name>A0ABQ6MZK1_9STRA</name>
<organism evidence="14 15">
    <name type="scientific">Tetraparma gracilis</name>
    <dbReference type="NCBI Taxonomy" id="2962635"/>
    <lineage>
        <taxon>Eukaryota</taxon>
        <taxon>Sar</taxon>
        <taxon>Stramenopiles</taxon>
        <taxon>Ochrophyta</taxon>
        <taxon>Bolidophyceae</taxon>
        <taxon>Parmales</taxon>
        <taxon>Triparmaceae</taxon>
        <taxon>Tetraparma</taxon>
    </lineage>
</organism>
<dbReference type="EMBL" id="BRYB01001916">
    <property type="protein sequence ID" value="GMI36295.1"/>
    <property type="molecule type" value="Genomic_DNA"/>
</dbReference>
<evidence type="ECO:0000313" key="15">
    <source>
        <dbReference type="Proteomes" id="UP001165060"/>
    </source>
</evidence>
<sequence>MPPPFSPLFYLPYFPPLLLLFYALLLLRQHRRLPGEPPVLFSPLPFLGSALSFGKDPLAFLRAASAALGASVFTVVLAGERTTFFSDPADWPPLLRTSPAVLRFDTISADTGAAFGLLPATKERLFYGEGGRETHAQFAKFLSQPEHLSEMTARAASHLSSSLAELANSPPFPLVAILSPIVYAASMHALLEPGHPLCARYDLFAAYDKSFPLLVAGAPLAFFPAAKKALDAMASLLLASPAGPASACSALMRARYELFVDRLSIPLPQNAYSQVPIVWAAAANTVPACIWALLYTLSHPSAHDAVAAECRASPAEPDYDAMPVLHSVIMETLRVESSSITVRRVAAGGHVTKAGVQLRGGDRVALFPPLKHFDPELFEEPEEWRWDRFLGEGEKLAKEVMPFGGGVSYCPGRHFALREIKAFLCAVFKAVDVELVGSAGGVRRDEARVGLGVNQVRPGDDVLVKVKAL</sequence>
<proteinExistence type="inferred from homology"/>
<keyword evidence="5 12" id="KW-0349">Heme</keyword>
<comment type="similarity">
    <text evidence="4 12">Belongs to the cytochrome P450 family.</text>
</comment>
<dbReference type="Proteomes" id="UP001165060">
    <property type="component" value="Unassembled WGS sequence"/>
</dbReference>
<comment type="caution">
    <text evidence="14">The sequence shown here is derived from an EMBL/GenBank/DDBJ whole genome shotgun (WGS) entry which is preliminary data.</text>
</comment>
<keyword evidence="10" id="KW-0443">Lipid metabolism</keyword>
<evidence type="ECO:0000256" key="12">
    <source>
        <dbReference type="PIRNR" id="PIRNR000047"/>
    </source>
</evidence>
<dbReference type="InterPro" id="IPR002403">
    <property type="entry name" value="Cyt_P450_E_grp-IV"/>
</dbReference>
<evidence type="ECO:0000256" key="8">
    <source>
        <dbReference type="ARBA" id="ARBA00023002"/>
    </source>
</evidence>
<evidence type="ECO:0000256" key="9">
    <source>
        <dbReference type="ARBA" id="ARBA00023004"/>
    </source>
</evidence>
<evidence type="ECO:0000256" key="10">
    <source>
        <dbReference type="ARBA" id="ARBA00023098"/>
    </source>
</evidence>
<comment type="subcellular location">
    <subcellularLocation>
        <location evidence="2 12">Endoplasmic reticulum membrane</location>
    </subcellularLocation>
</comment>
<evidence type="ECO:0000256" key="13">
    <source>
        <dbReference type="SAM" id="Phobius"/>
    </source>
</evidence>
<reference evidence="14 15" key="1">
    <citation type="journal article" date="2023" name="Commun. Biol.">
        <title>Genome analysis of Parmales, the sister group of diatoms, reveals the evolutionary specialization of diatoms from phago-mixotrophs to photoautotrophs.</title>
        <authorList>
            <person name="Ban H."/>
            <person name="Sato S."/>
            <person name="Yoshikawa S."/>
            <person name="Yamada K."/>
            <person name="Nakamura Y."/>
            <person name="Ichinomiya M."/>
            <person name="Sato N."/>
            <person name="Blanc-Mathieu R."/>
            <person name="Endo H."/>
            <person name="Kuwata A."/>
            <person name="Ogata H."/>
        </authorList>
    </citation>
    <scope>NUCLEOTIDE SEQUENCE [LARGE SCALE GENOMIC DNA]</scope>
</reference>
<evidence type="ECO:0000256" key="4">
    <source>
        <dbReference type="ARBA" id="ARBA00010617"/>
    </source>
</evidence>
<keyword evidence="11 12" id="KW-0472">Membrane</keyword>
<gene>
    <name evidence="14" type="ORF">TeGR_g10238</name>
</gene>
<dbReference type="Pfam" id="PF00067">
    <property type="entry name" value="p450"/>
    <property type="match status" value="1"/>
</dbReference>
<dbReference type="InterPro" id="IPR036396">
    <property type="entry name" value="Cyt_P450_sf"/>
</dbReference>